<dbReference type="PANTHER" id="PTHR44591">
    <property type="entry name" value="STRESS RESPONSE REGULATOR PROTEIN 1"/>
    <property type="match status" value="1"/>
</dbReference>
<dbReference type="Pfam" id="PF00072">
    <property type="entry name" value="Response_reg"/>
    <property type="match status" value="1"/>
</dbReference>
<dbReference type="AlphaFoldDB" id="A0A5B9EBI9"/>
<dbReference type="KEGG" id="talb:FTW19_16965"/>
<keyword evidence="6" id="KW-1185">Reference proteome</keyword>
<accession>A0A5B9EBI9</accession>
<dbReference type="InterPro" id="IPR011006">
    <property type="entry name" value="CheY-like_superfamily"/>
</dbReference>
<keyword evidence="2" id="KW-0902">Two-component regulatory system</keyword>
<feature type="domain" description="Response regulatory" evidence="4">
    <location>
        <begin position="12"/>
        <end position="126"/>
    </location>
</feature>
<organism evidence="5 6">
    <name type="scientific">Terriglobus albidus</name>
    <dbReference type="NCBI Taxonomy" id="1592106"/>
    <lineage>
        <taxon>Bacteria</taxon>
        <taxon>Pseudomonadati</taxon>
        <taxon>Acidobacteriota</taxon>
        <taxon>Terriglobia</taxon>
        <taxon>Terriglobales</taxon>
        <taxon>Acidobacteriaceae</taxon>
        <taxon>Terriglobus</taxon>
    </lineage>
</organism>
<name>A0A5B9EBI9_9BACT</name>
<keyword evidence="1 3" id="KW-0597">Phosphoprotein</keyword>
<dbReference type="InterPro" id="IPR001789">
    <property type="entry name" value="Sig_transdc_resp-reg_receiver"/>
</dbReference>
<evidence type="ECO:0000313" key="5">
    <source>
        <dbReference type="EMBL" id="QEE29538.1"/>
    </source>
</evidence>
<dbReference type="InterPro" id="IPR050595">
    <property type="entry name" value="Bact_response_regulator"/>
</dbReference>
<dbReference type="SMART" id="SM00448">
    <property type="entry name" value="REC"/>
    <property type="match status" value="1"/>
</dbReference>
<evidence type="ECO:0000256" key="1">
    <source>
        <dbReference type="ARBA" id="ARBA00022553"/>
    </source>
</evidence>
<protein>
    <submittedName>
        <fullName evidence="5">Response regulator</fullName>
    </submittedName>
</protein>
<evidence type="ECO:0000313" key="6">
    <source>
        <dbReference type="Proteomes" id="UP000321820"/>
    </source>
</evidence>
<evidence type="ECO:0000256" key="3">
    <source>
        <dbReference type="PROSITE-ProRule" id="PRU00169"/>
    </source>
</evidence>
<gene>
    <name evidence="5" type="ORF">FTW19_16965</name>
</gene>
<feature type="modified residue" description="4-aspartylphosphate" evidence="3">
    <location>
        <position position="61"/>
    </location>
</feature>
<dbReference type="EMBL" id="CP042806">
    <property type="protein sequence ID" value="QEE29538.1"/>
    <property type="molecule type" value="Genomic_DNA"/>
</dbReference>
<evidence type="ECO:0000256" key="2">
    <source>
        <dbReference type="ARBA" id="ARBA00023012"/>
    </source>
</evidence>
<dbReference type="PANTHER" id="PTHR44591:SF14">
    <property type="entry name" value="PROTEIN PILG"/>
    <property type="match status" value="1"/>
</dbReference>
<dbReference type="GO" id="GO:0000160">
    <property type="term" value="P:phosphorelay signal transduction system"/>
    <property type="evidence" value="ECO:0007669"/>
    <property type="project" value="UniProtKB-KW"/>
</dbReference>
<evidence type="ECO:0000259" key="4">
    <source>
        <dbReference type="PROSITE" id="PS50110"/>
    </source>
</evidence>
<dbReference type="SUPFAM" id="SSF52172">
    <property type="entry name" value="CheY-like"/>
    <property type="match status" value="1"/>
</dbReference>
<dbReference type="PROSITE" id="PS50110">
    <property type="entry name" value="RESPONSE_REGULATORY"/>
    <property type="match status" value="1"/>
</dbReference>
<dbReference type="CDD" id="cd00156">
    <property type="entry name" value="REC"/>
    <property type="match status" value="1"/>
</dbReference>
<dbReference type="Proteomes" id="UP000321820">
    <property type="component" value="Chromosome"/>
</dbReference>
<dbReference type="RefSeq" id="WP_147648730.1">
    <property type="nucleotide sequence ID" value="NZ_CP042806.1"/>
</dbReference>
<reference evidence="5 6" key="1">
    <citation type="submission" date="2019-08" db="EMBL/GenBank/DDBJ databases">
        <title>Complete genome sequence of Terriglobus albidus strain ORNL.</title>
        <authorList>
            <person name="Podar M."/>
        </authorList>
    </citation>
    <scope>NUCLEOTIDE SEQUENCE [LARGE SCALE GENOMIC DNA]</scope>
    <source>
        <strain evidence="5 6">ORNL</strain>
    </source>
</reference>
<dbReference type="OrthoDB" id="119092at2"/>
<sequence length="126" mass="13603">MTETTGNQPRAKVLVADDEQVIANTLAIILNQAGFEAKAVYSGEKAVEALDSFRPDMLISDVIMTGMTGIEAAIETRTRLPHCKILLFSGQAATADLLDKARSQGHEFEILAKPVHPTDLLAKLRG</sequence>
<dbReference type="Gene3D" id="3.40.50.2300">
    <property type="match status" value="1"/>
</dbReference>
<proteinExistence type="predicted"/>